<feature type="compositionally biased region" description="Polar residues" evidence="1">
    <location>
        <begin position="1"/>
        <end position="11"/>
    </location>
</feature>
<evidence type="ECO:0000256" key="2">
    <source>
        <dbReference type="SAM" id="Phobius"/>
    </source>
</evidence>
<evidence type="ECO:0000313" key="3">
    <source>
        <dbReference type="EMBL" id="MBD3916894.1"/>
    </source>
</evidence>
<feature type="transmembrane region" description="Helical" evidence="2">
    <location>
        <begin position="71"/>
        <end position="97"/>
    </location>
</feature>
<accession>A0ABR8MRY8</accession>
<keyword evidence="2" id="KW-1133">Transmembrane helix</keyword>
<evidence type="ECO:0000256" key="1">
    <source>
        <dbReference type="SAM" id="MobiDB-lite"/>
    </source>
</evidence>
<keyword evidence="2" id="KW-0472">Membrane</keyword>
<dbReference type="Proteomes" id="UP000649289">
    <property type="component" value="Unassembled WGS sequence"/>
</dbReference>
<feature type="region of interest" description="Disordered" evidence="1">
    <location>
        <begin position="1"/>
        <end position="64"/>
    </location>
</feature>
<keyword evidence="4" id="KW-1185">Reference proteome</keyword>
<name>A0ABR8MRY8_9ACTN</name>
<proteinExistence type="predicted"/>
<feature type="transmembrane region" description="Helical" evidence="2">
    <location>
        <begin position="179"/>
        <end position="200"/>
    </location>
</feature>
<reference evidence="3 4" key="1">
    <citation type="submission" date="2020-09" db="EMBL/GenBank/DDBJ databases">
        <title>novel species in genus Nocardioides.</title>
        <authorList>
            <person name="Zhang G."/>
        </authorList>
    </citation>
    <scope>NUCLEOTIDE SEQUENCE [LARGE SCALE GENOMIC DNA]</scope>
    <source>
        <strain evidence="3 4">19197</strain>
    </source>
</reference>
<organism evidence="3 4">
    <name type="scientific">Nocardioides hwasunensis</name>
    <dbReference type="NCBI Taxonomy" id="397258"/>
    <lineage>
        <taxon>Bacteria</taxon>
        <taxon>Bacillati</taxon>
        <taxon>Actinomycetota</taxon>
        <taxon>Actinomycetes</taxon>
        <taxon>Propionibacteriales</taxon>
        <taxon>Nocardioidaceae</taxon>
        <taxon>Nocardioides</taxon>
    </lineage>
</organism>
<dbReference type="RefSeq" id="WP_191201211.1">
    <property type="nucleotide sequence ID" value="NZ_BAAAPA010000001.1"/>
</dbReference>
<feature type="transmembrane region" description="Helical" evidence="2">
    <location>
        <begin position="120"/>
        <end position="147"/>
    </location>
</feature>
<feature type="compositionally biased region" description="Low complexity" evidence="1">
    <location>
        <begin position="12"/>
        <end position="60"/>
    </location>
</feature>
<sequence length="232" mass="23943">MSDQDPGPSQNPYGGQSDPYGQPQQGSPYGQQPSYGSPAGQPYGQQPYGQPSYGQPAYGQDPSRRPGTVTAAAWITIVLSALTAGLFGLVGLAMIVARDQVITEMQKMPEVRDSGVDPEAALGASLAIVGGLAIWAIIAIVLAIFVLRRSNVSRILLVISSAVVVVLGLLGIASVISAVWLIGAVAVIVLLFVGGAGDWFKGVGPSGAYGQPGSGYESYGSTDYPSQDYPGR</sequence>
<feature type="region of interest" description="Disordered" evidence="1">
    <location>
        <begin position="211"/>
        <end position="232"/>
    </location>
</feature>
<gene>
    <name evidence="3" type="ORF">IEZ25_19925</name>
</gene>
<evidence type="ECO:0008006" key="5">
    <source>
        <dbReference type="Google" id="ProtNLM"/>
    </source>
</evidence>
<feature type="transmembrane region" description="Helical" evidence="2">
    <location>
        <begin position="154"/>
        <end position="173"/>
    </location>
</feature>
<keyword evidence="2" id="KW-0812">Transmembrane</keyword>
<dbReference type="EMBL" id="JACXYY010000009">
    <property type="protein sequence ID" value="MBD3916894.1"/>
    <property type="molecule type" value="Genomic_DNA"/>
</dbReference>
<comment type="caution">
    <text evidence="3">The sequence shown here is derived from an EMBL/GenBank/DDBJ whole genome shotgun (WGS) entry which is preliminary data.</text>
</comment>
<protein>
    <recommendedName>
        <fullName evidence="5">DUF4064 domain-containing protein</fullName>
    </recommendedName>
</protein>
<evidence type="ECO:0000313" key="4">
    <source>
        <dbReference type="Proteomes" id="UP000649289"/>
    </source>
</evidence>